<accession>A0A6N7XZG8</accession>
<protein>
    <recommendedName>
        <fullName evidence="4">3D domain-containing protein</fullName>
    </recommendedName>
</protein>
<dbReference type="Pfam" id="PF06725">
    <property type="entry name" value="3D"/>
    <property type="match status" value="1"/>
</dbReference>
<proteinExistence type="predicted"/>
<keyword evidence="6" id="KW-1185">Reference proteome</keyword>
<keyword evidence="1" id="KW-0732">Signal</keyword>
<dbReference type="GO" id="GO:0009254">
    <property type="term" value="P:peptidoglycan turnover"/>
    <property type="evidence" value="ECO:0007669"/>
    <property type="project" value="InterPro"/>
</dbReference>
<keyword evidence="3" id="KW-0472">Membrane</keyword>
<keyword evidence="3" id="KW-0812">Transmembrane</keyword>
<dbReference type="GO" id="GO:0019867">
    <property type="term" value="C:outer membrane"/>
    <property type="evidence" value="ECO:0007669"/>
    <property type="project" value="InterPro"/>
</dbReference>
<gene>
    <name evidence="5" type="ORF">FYJ83_10435</name>
</gene>
<evidence type="ECO:0000256" key="1">
    <source>
        <dbReference type="ARBA" id="ARBA00022729"/>
    </source>
</evidence>
<feature type="transmembrane region" description="Helical" evidence="3">
    <location>
        <begin position="12"/>
        <end position="29"/>
    </location>
</feature>
<feature type="domain" description="3D" evidence="4">
    <location>
        <begin position="134"/>
        <end position="196"/>
    </location>
</feature>
<reference evidence="5 6" key="1">
    <citation type="submission" date="2019-09" db="EMBL/GenBank/DDBJ databases">
        <title>In-depth cultivation of the pig gut microbiome towards novel bacterial diversity and tailored functional studies.</title>
        <authorList>
            <person name="Wylensek D."/>
            <person name="Hitch T.C.A."/>
            <person name="Clavel T."/>
        </authorList>
    </citation>
    <scope>NUCLEOTIDE SEQUENCE [LARGE SCALE GENOMIC DNA]</scope>
    <source>
        <strain evidence="5 6">WCA3-693-APC-4?</strain>
    </source>
</reference>
<dbReference type="Proteomes" id="UP000469523">
    <property type="component" value="Unassembled WGS sequence"/>
</dbReference>
<evidence type="ECO:0000259" key="4">
    <source>
        <dbReference type="Pfam" id="PF06725"/>
    </source>
</evidence>
<comment type="caution">
    <text evidence="5">The sequence shown here is derived from an EMBL/GenBank/DDBJ whole genome shotgun (WGS) entry which is preliminary data.</text>
</comment>
<dbReference type="GO" id="GO:0004553">
    <property type="term" value="F:hydrolase activity, hydrolyzing O-glycosyl compounds"/>
    <property type="evidence" value="ECO:0007669"/>
    <property type="project" value="InterPro"/>
</dbReference>
<name>A0A6N7XZG8_9FIRM</name>
<dbReference type="RefSeq" id="WP_154440373.1">
    <property type="nucleotide sequence ID" value="NZ_VUNQ01000021.1"/>
</dbReference>
<dbReference type="CDD" id="cd14667">
    <property type="entry name" value="3D_containing_proteins"/>
    <property type="match status" value="1"/>
</dbReference>
<dbReference type="InterPro" id="IPR010611">
    <property type="entry name" value="3D_dom"/>
</dbReference>
<keyword evidence="2" id="KW-0175">Coiled coil</keyword>
<dbReference type="PANTHER" id="PTHR39160:SF4">
    <property type="entry name" value="RESUSCITATION-PROMOTING FACTOR RPFB"/>
    <property type="match status" value="1"/>
</dbReference>
<sequence length="201" mass="22953">MIKIDKDTKVWILFIIISTISIVALLTLSQEFKQEISQLEIEITELENQIAYLNKLKNYYVELVRLQEELEENLVLQIELLENDLIKLEGENEQLRTIRAKLTAYSPLDNVDGQQAEGNPNRTSIGKQVSRGIVAADPRKLPYGTRLEIPDWGVVEVGDTGGALRNDNKNIRIDLFHETYNQAMKFGVKDLEVKILEWGGD</sequence>
<evidence type="ECO:0000256" key="2">
    <source>
        <dbReference type="SAM" id="Coils"/>
    </source>
</evidence>
<evidence type="ECO:0000313" key="5">
    <source>
        <dbReference type="EMBL" id="MSU01885.1"/>
    </source>
</evidence>
<dbReference type="EMBL" id="VUNQ01000021">
    <property type="protein sequence ID" value="MSU01885.1"/>
    <property type="molecule type" value="Genomic_DNA"/>
</dbReference>
<dbReference type="InterPro" id="IPR051933">
    <property type="entry name" value="Resuscitation_pf_RpfB"/>
</dbReference>
<organism evidence="5 6">
    <name type="scientific">Tissierella pigra</name>
    <dbReference type="NCBI Taxonomy" id="2607614"/>
    <lineage>
        <taxon>Bacteria</taxon>
        <taxon>Bacillati</taxon>
        <taxon>Bacillota</taxon>
        <taxon>Tissierellia</taxon>
        <taxon>Tissierellales</taxon>
        <taxon>Tissierellaceae</taxon>
        <taxon>Tissierella</taxon>
    </lineage>
</organism>
<dbReference type="AlphaFoldDB" id="A0A6N7XZG8"/>
<evidence type="ECO:0000256" key="3">
    <source>
        <dbReference type="SAM" id="Phobius"/>
    </source>
</evidence>
<dbReference type="PANTHER" id="PTHR39160">
    <property type="entry name" value="CELL WALL-BINDING PROTEIN YOCH"/>
    <property type="match status" value="1"/>
</dbReference>
<dbReference type="InterPro" id="IPR059180">
    <property type="entry name" value="3D_YorM"/>
</dbReference>
<evidence type="ECO:0000313" key="6">
    <source>
        <dbReference type="Proteomes" id="UP000469523"/>
    </source>
</evidence>
<feature type="coiled-coil region" evidence="2">
    <location>
        <begin position="22"/>
        <end position="98"/>
    </location>
</feature>
<keyword evidence="3" id="KW-1133">Transmembrane helix</keyword>